<sequence length="215" mass="25021">MNFLSKFIPYVSKVTVPLREIIHKSVEFNWRKEQELPFVNIKELLAKAPILKVFNVNDEIVIQCDSSKGLGSCLIQKGQPVSFVSRSLTNSEKNYAQIEKELLAIVFSFEKYHNFVYGRKVVVQCDHKPLMAIVKKHMHKISSRIQRMILRLLKYDIEINYVPGNQMFLAGTLSRAFPVCDTVRDDPEMLNIVHTISKHLLMSEKRRVQFKKEPE</sequence>
<keyword evidence="2" id="KW-0540">Nuclease</keyword>
<dbReference type="FunFam" id="3.10.20.370:FF:000001">
    <property type="entry name" value="Retrovirus-related Pol polyprotein from transposon 17.6-like protein"/>
    <property type="match status" value="1"/>
</dbReference>
<accession>A0A8X6RU23</accession>
<keyword evidence="7" id="KW-1185">Reference proteome</keyword>
<dbReference type="GO" id="GO:0004519">
    <property type="term" value="F:endonuclease activity"/>
    <property type="evidence" value="ECO:0007669"/>
    <property type="project" value="UniProtKB-KW"/>
</dbReference>
<comment type="caution">
    <text evidence="6">The sequence shown here is derived from an EMBL/GenBank/DDBJ whole genome shotgun (WGS) entry which is preliminary data.</text>
</comment>
<keyword evidence="3" id="KW-0255">Endonuclease</keyword>
<dbReference type="InterPro" id="IPR043128">
    <property type="entry name" value="Rev_trsase/Diguanyl_cyclase"/>
</dbReference>
<evidence type="ECO:0000256" key="1">
    <source>
        <dbReference type="ARBA" id="ARBA00022695"/>
    </source>
</evidence>
<dbReference type="GO" id="GO:0003964">
    <property type="term" value="F:RNA-directed DNA polymerase activity"/>
    <property type="evidence" value="ECO:0007669"/>
    <property type="project" value="UniProtKB-KW"/>
</dbReference>
<dbReference type="CDD" id="cd09274">
    <property type="entry name" value="RNase_HI_RT_Ty3"/>
    <property type="match status" value="1"/>
</dbReference>
<reference evidence="6" key="1">
    <citation type="submission" date="2020-08" db="EMBL/GenBank/DDBJ databases">
        <title>Multicomponent nature underlies the extraordinary mechanical properties of spider dragline silk.</title>
        <authorList>
            <person name="Kono N."/>
            <person name="Nakamura H."/>
            <person name="Mori M."/>
            <person name="Yoshida Y."/>
            <person name="Ohtoshi R."/>
            <person name="Malay A.D."/>
            <person name="Moran D.A.P."/>
            <person name="Tomita M."/>
            <person name="Numata K."/>
            <person name="Arakawa K."/>
        </authorList>
    </citation>
    <scope>NUCLEOTIDE SEQUENCE</scope>
</reference>
<organism evidence="6 7">
    <name type="scientific">Trichonephila clavipes</name>
    <name type="common">Golden silk orbweaver</name>
    <name type="synonym">Nephila clavipes</name>
    <dbReference type="NCBI Taxonomy" id="2585209"/>
    <lineage>
        <taxon>Eukaryota</taxon>
        <taxon>Metazoa</taxon>
        <taxon>Ecdysozoa</taxon>
        <taxon>Arthropoda</taxon>
        <taxon>Chelicerata</taxon>
        <taxon>Arachnida</taxon>
        <taxon>Araneae</taxon>
        <taxon>Araneomorphae</taxon>
        <taxon>Entelegynae</taxon>
        <taxon>Araneoidea</taxon>
        <taxon>Nephilidae</taxon>
        <taxon>Trichonephila</taxon>
    </lineage>
</organism>
<gene>
    <name evidence="6" type="primary">pol</name>
    <name evidence="6" type="ORF">TNCV_4664781</name>
</gene>
<dbReference type="EMBL" id="BMAU01021218">
    <property type="protein sequence ID" value="GFY00226.1"/>
    <property type="molecule type" value="Genomic_DNA"/>
</dbReference>
<evidence type="ECO:0000259" key="5">
    <source>
        <dbReference type="Pfam" id="PF17919"/>
    </source>
</evidence>
<evidence type="ECO:0000313" key="6">
    <source>
        <dbReference type="EMBL" id="GFY00226.1"/>
    </source>
</evidence>
<dbReference type="Pfam" id="PF17919">
    <property type="entry name" value="RT_RNaseH_2"/>
    <property type="match status" value="1"/>
</dbReference>
<dbReference type="Gene3D" id="3.30.70.270">
    <property type="match status" value="1"/>
</dbReference>
<keyword evidence="1" id="KW-0548">Nucleotidyltransferase</keyword>
<evidence type="ECO:0000256" key="3">
    <source>
        <dbReference type="ARBA" id="ARBA00022759"/>
    </source>
</evidence>
<keyword evidence="4" id="KW-0695">RNA-directed DNA polymerase</keyword>
<dbReference type="Proteomes" id="UP000887159">
    <property type="component" value="Unassembled WGS sequence"/>
</dbReference>
<dbReference type="AlphaFoldDB" id="A0A8X6RU23"/>
<dbReference type="PANTHER" id="PTHR37984">
    <property type="entry name" value="PROTEIN CBG26694"/>
    <property type="match status" value="1"/>
</dbReference>
<dbReference type="SUPFAM" id="SSF56672">
    <property type="entry name" value="DNA/RNA polymerases"/>
    <property type="match status" value="1"/>
</dbReference>
<evidence type="ECO:0000256" key="4">
    <source>
        <dbReference type="ARBA" id="ARBA00022918"/>
    </source>
</evidence>
<keyword evidence="3" id="KW-0378">Hydrolase</keyword>
<protein>
    <submittedName>
        <fullName evidence="6">Retrovirus-related Pol polyprotein from transposon 297</fullName>
    </submittedName>
</protein>
<dbReference type="PANTHER" id="PTHR37984:SF8">
    <property type="entry name" value="CCHC-TYPE DOMAIN-CONTAINING PROTEIN"/>
    <property type="match status" value="1"/>
</dbReference>
<name>A0A8X6RU23_TRICX</name>
<evidence type="ECO:0000313" key="7">
    <source>
        <dbReference type="Proteomes" id="UP000887159"/>
    </source>
</evidence>
<proteinExistence type="predicted"/>
<dbReference type="InterPro" id="IPR041577">
    <property type="entry name" value="RT_RNaseH_2"/>
</dbReference>
<evidence type="ECO:0000256" key="2">
    <source>
        <dbReference type="ARBA" id="ARBA00022722"/>
    </source>
</evidence>
<dbReference type="InterPro" id="IPR043502">
    <property type="entry name" value="DNA/RNA_pol_sf"/>
</dbReference>
<dbReference type="InterPro" id="IPR050951">
    <property type="entry name" value="Retrovirus_Pol_polyprotein"/>
</dbReference>
<keyword evidence="1" id="KW-0808">Transferase</keyword>
<feature type="domain" description="Reverse transcriptase/retrotransposon-derived protein RNase H-like" evidence="5">
    <location>
        <begin position="30"/>
        <end position="123"/>
    </location>
</feature>